<dbReference type="RefSeq" id="WP_344854597.1">
    <property type="nucleotide sequence ID" value="NZ_BAAAZN010000001.1"/>
</dbReference>
<protein>
    <submittedName>
        <fullName evidence="2">Alpha/beta fold hydrolase</fullName>
    </submittedName>
</protein>
<keyword evidence="3" id="KW-1185">Reference proteome</keyword>
<evidence type="ECO:0000259" key="1">
    <source>
        <dbReference type="Pfam" id="PF00561"/>
    </source>
</evidence>
<gene>
    <name evidence="2" type="ORF">GCM10022222_04190</name>
</gene>
<dbReference type="Pfam" id="PF00561">
    <property type="entry name" value="Abhydrolase_1"/>
    <property type="match status" value="1"/>
</dbReference>
<dbReference type="SUPFAM" id="SSF53474">
    <property type="entry name" value="alpha/beta-Hydrolases"/>
    <property type="match status" value="1"/>
</dbReference>
<sequence length="260" mass="27708">MPTDAPVRRYPARDGLELAYRELGSGHPVLLVHGLLGSADLWVRCGLAEALAARGFRVLMPDLRGHRDSPRPHDPARYPPDVLADDGLALAEHLALGRYFLGGFSLGGRIVLRMLARGARPVRAFIGGQGLDAVRRGGGGARIRRVLTTLAAGHRPEAGTPDAEIAYWITRLGNDPRALLGVESSLVPTTDAELARISTPTLVAVGSADTDHASAGQLAGLLPDATFNQVPGEHYPSASAPEFREAVLEFFGRDVPRRQG</sequence>
<reference evidence="3" key="1">
    <citation type="journal article" date="2019" name="Int. J. Syst. Evol. Microbiol.">
        <title>The Global Catalogue of Microorganisms (GCM) 10K type strain sequencing project: providing services to taxonomists for standard genome sequencing and annotation.</title>
        <authorList>
            <consortium name="The Broad Institute Genomics Platform"/>
            <consortium name="The Broad Institute Genome Sequencing Center for Infectious Disease"/>
            <person name="Wu L."/>
            <person name="Ma J."/>
        </authorList>
    </citation>
    <scope>NUCLEOTIDE SEQUENCE [LARGE SCALE GENOMIC DNA]</scope>
    <source>
        <strain evidence="3">JCM 16898</strain>
    </source>
</reference>
<dbReference type="EMBL" id="BAAAZN010000001">
    <property type="protein sequence ID" value="GAA3524731.1"/>
    <property type="molecule type" value="Genomic_DNA"/>
</dbReference>
<proteinExistence type="predicted"/>
<organism evidence="2 3">
    <name type="scientific">Amycolatopsis ultiminotia</name>
    <dbReference type="NCBI Taxonomy" id="543629"/>
    <lineage>
        <taxon>Bacteria</taxon>
        <taxon>Bacillati</taxon>
        <taxon>Actinomycetota</taxon>
        <taxon>Actinomycetes</taxon>
        <taxon>Pseudonocardiales</taxon>
        <taxon>Pseudonocardiaceae</taxon>
        <taxon>Amycolatopsis</taxon>
    </lineage>
</organism>
<keyword evidence="2" id="KW-0378">Hydrolase</keyword>
<dbReference type="GO" id="GO:0016787">
    <property type="term" value="F:hydrolase activity"/>
    <property type="evidence" value="ECO:0007669"/>
    <property type="project" value="UniProtKB-KW"/>
</dbReference>
<dbReference type="Gene3D" id="3.40.50.1820">
    <property type="entry name" value="alpha/beta hydrolase"/>
    <property type="match status" value="1"/>
</dbReference>
<name>A0ABP6V0Z7_9PSEU</name>
<accession>A0ABP6V0Z7</accession>
<feature type="domain" description="AB hydrolase-1" evidence="1">
    <location>
        <begin position="28"/>
        <end position="126"/>
    </location>
</feature>
<evidence type="ECO:0000313" key="2">
    <source>
        <dbReference type="EMBL" id="GAA3524731.1"/>
    </source>
</evidence>
<dbReference type="InterPro" id="IPR029058">
    <property type="entry name" value="AB_hydrolase_fold"/>
</dbReference>
<dbReference type="InterPro" id="IPR050266">
    <property type="entry name" value="AB_hydrolase_sf"/>
</dbReference>
<comment type="caution">
    <text evidence="2">The sequence shown here is derived from an EMBL/GenBank/DDBJ whole genome shotgun (WGS) entry which is preliminary data.</text>
</comment>
<dbReference type="InterPro" id="IPR000073">
    <property type="entry name" value="AB_hydrolase_1"/>
</dbReference>
<evidence type="ECO:0000313" key="3">
    <source>
        <dbReference type="Proteomes" id="UP001500689"/>
    </source>
</evidence>
<dbReference type="PANTHER" id="PTHR43798">
    <property type="entry name" value="MONOACYLGLYCEROL LIPASE"/>
    <property type="match status" value="1"/>
</dbReference>
<dbReference type="Proteomes" id="UP001500689">
    <property type="component" value="Unassembled WGS sequence"/>
</dbReference>